<sequence length="296" mass="32375">MPLTAISGTYQIVGFSPDGDTVCFVPDDPGAFAAAGLRPRVTPVGAIHLRLDAIDALETHYKPHSWHQQPELGDGAANALLDLLGFTDVQWDERHRVSAATPKTRPGYILTGFVDKYGRAVSFAFAGMRAGGTKDPVYLEVPELRRSVNHQLLGAGWAYPTFYSKLYADLREELATVSVAARAAKKGVWEHDSALTGFELKSQDQLQNQLVILPKLFRRLVDYFLSEDTSGVDLAGFATFLKAQDDKLFTVPAGQATSFAALVESRRQRLTLTVPPEQLVFVEAPPKVLPKVPPEA</sequence>
<proteinExistence type="predicted"/>
<keyword evidence="2" id="KW-0540">Nuclease</keyword>
<dbReference type="Pfam" id="PF00565">
    <property type="entry name" value="SNase"/>
    <property type="match status" value="1"/>
</dbReference>
<name>A0A1I2N589_9ACTN</name>
<feature type="domain" description="TNase-like" evidence="1">
    <location>
        <begin position="49"/>
        <end position="190"/>
    </location>
</feature>
<keyword evidence="5" id="KW-1185">Reference proteome</keyword>
<organism evidence="3 4">
    <name type="scientific">Actinopolymorpha cephalotaxi</name>
    <dbReference type="NCBI Taxonomy" id="504797"/>
    <lineage>
        <taxon>Bacteria</taxon>
        <taxon>Bacillati</taxon>
        <taxon>Actinomycetota</taxon>
        <taxon>Actinomycetes</taxon>
        <taxon>Propionibacteriales</taxon>
        <taxon>Actinopolymorphaceae</taxon>
        <taxon>Actinopolymorpha</taxon>
    </lineage>
</organism>
<evidence type="ECO:0000313" key="3">
    <source>
        <dbReference type="EMBL" id="SFF98942.1"/>
    </source>
</evidence>
<gene>
    <name evidence="2" type="ORF">FHR37_004527</name>
    <name evidence="3" type="ORF">SAMN05421678_103218</name>
</gene>
<evidence type="ECO:0000313" key="5">
    <source>
        <dbReference type="Proteomes" id="UP000533017"/>
    </source>
</evidence>
<dbReference type="OrthoDB" id="7065322at2"/>
<evidence type="ECO:0000313" key="4">
    <source>
        <dbReference type="Proteomes" id="UP000199052"/>
    </source>
</evidence>
<dbReference type="InterPro" id="IPR016071">
    <property type="entry name" value="Staphylococal_nuclease_OB-fold"/>
</dbReference>
<reference evidence="3 4" key="1">
    <citation type="submission" date="2016-10" db="EMBL/GenBank/DDBJ databases">
        <authorList>
            <person name="de Groot N.N."/>
        </authorList>
    </citation>
    <scope>NUCLEOTIDE SEQUENCE [LARGE SCALE GENOMIC DNA]</scope>
    <source>
        <strain evidence="3 4">CPCC 202808</strain>
    </source>
</reference>
<dbReference type="EMBL" id="JACBZA010000001">
    <property type="protein sequence ID" value="NYH85676.1"/>
    <property type="molecule type" value="Genomic_DNA"/>
</dbReference>
<accession>A0A1I2N589</accession>
<dbReference type="EMBL" id="FOOI01000003">
    <property type="protein sequence ID" value="SFF98942.1"/>
    <property type="molecule type" value="Genomic_DNA"/>
</dbReference>
<evidence type="ECO:0000313" key="2">
    <source>
        <dbReference type="EMBL" id="NYH85676.1"/>
    </source>
</evidence>
<dbReference type="STRING" id="504797.SAMN05421678_103218"/>
<dbReference type="SUPFAM" id="SSF50199">
    <property type="entry name" value="Staphylococcal nuclease"/>
    <property type="match status" value="1"/>
</dbReference>
<dbReference type="Proteomes" id="UP000533017">
    <property type="component" value="Unassembled WGS sequence"/>
</dbReference>
<protein>
    <submittedName>
        <fullName evidence="2">Endonuclease YncB(Thermonuclease family)</fullName>
    </submittedName>
</protein>
<keyword evidence="2" id="KW-0378">Hydrolase</keyword>
<dbReference type="AlphaFoldDB" id="A0A1I2N589"/>
<dbReference type="InterPro" id="IPR035437">
    <property type="entry name" value="SNase_OB-fold_sf"/>
</dbReference>
<evidence type="ECO:0000259" key="1">
    <source>
        <dbReference type="Pfam" id="PF00565"/>
    </source>
</evidence>
<dbReference type="Gene3D" id="2.40.50.90">
    <property type="match status" value="1"/>
</dbReference>
<dbReference type="Proteomes" id="UP000199052">
    <property type="component" value="Unassembled WGS sequence"/>
</dbReference>
<keyword evidence="2" id="KW-0255">Endonuclease</keyword>
<reference evidence="2 5" key="2">
    <citation type="submission" date="2020-07" db="EMBL/GenBank/DDBJ databases">
        <title>Sequencing the genomes of 1000 actinobacteria strains.</title>
        <authorList>
            <person name="Klenk H.-P."/>
        </authorList>
    </citation>
    <scope>NUCLEOTIDE SEQUENCE [LARGE SCALE GENOMIC DNA]</scope>
    <source>
        <strain evidence="2 5">DSM 45117</strain>
    </source>
</reference>
<dbReference type="RefSeq" id="WP_092882219.1">
    <property type="nucleotide sequence ID" value="NZ_FOOI01000003.1"/>
</dbReference>
<dbReference type="GO" id="GO:0004519">
    <property type="term" value="F:endonuclease activity"/>
    <property type="evidence" value="ECO:0007669"/>
    <property type="project" value="UniProtKB-KW"/>
</dbReference>